<keyword evidence="2 4" id="KW-0808">Transferase</keyword>
<dbReference type="GO" id="GO:0006396">
    <property type="term" value="P:RNA processing"/>
    <property type="evidence" value="ECO:0007669"/>
    <property type="project" value="InterPro"/>
</dbReference>
<dbReference type="SUPFAM" id="SSF75217">
    <property type="entry name" value="alpha/beta knot"/>
    <property type="match status" value="1"/>
</dbReference>
<organism evidence="4 5">
    <name type="scientific">Bifidobacterium simiarum</name>
    <dbReference type="NCBI Taxonomy" id="2045441"/>
    <lineage>
        <taxon>Bacteria</taxon>
        <taxon>Bacillati</taxon>
        <taxon>Actinomycetota</taxon>
        <taxon>Actinomycetes</taxon>
        <taxon>Bifidobacteriales</taxon>
        <taxon>Bifidobacteriaceae</taxon>
        <taxon>Bifidobacterium</taxon>
    </lineage>
</organism>
<evidence type="ECO:0000313" key="5">
    <source>
        <dbReference type="Proteomes" id="UP000231451"/>
    </source>
</evidence>
<evidence type="ECO:0000256" key="2">
    <source>
        <dbReference type="ARBA" id="ARBA00022679"/>
    </source>
</evidence>
<reference evidence="4 5" key="1">
    <citation type="submission" date="2017-10" db="EMBL/GenBank/DDBJ databases">
        <title>Draft genome sequences of strains TRE 1, TRE 9, TRE H and TRI 7, isolated from tamarins, belonging to four potential novel Bifidobacterium species.</title>
        <authorList>
            <person name="Mattarelli P."/>
            <person name="Modesto M."/>
            <person name="Puglisi E."/>
            <person name="Morelli L."/>
            <person name="Spezio C."/>
            <person name="Bonetti A."/>
            <person name="Sandri C."/>
        </authorList>
    </citation>
    <scope>NUCLEOTIDE SEQUENCE [LARGE SCALE GENOMIC DNA]</scope>
    <source>
        <strain evidence="5">TRI7</strain>
    </source>
</reference>
<gene>
    <name evidence="4" type="ORF">CSQ87_05905</name>
</gene>
<dbReference type="Gene3D" id="3.30.1330.30">
    <property type="match status" value="1"/>
</dbReference>
<dbReference type="CDD" id="cd18095">
    <property type="entry name" value="SpoU-like_rRNA-MTase"/>
    <property type="match status" value="1"/>
</dbReference>
<dbReference type="InterPro" id="IPR001537">
    <property type="entry name" value="SpoU_MeTrfase"/>
</dbReference>
<dbReference type="PANTHER" id="PTHR43191">
    <property type="entry name" value="RRNA METHYLTRANSFERASE 3"/>
    <property type="match status" value="1"/>
</dbReference>
<dbReference type="InterPro" id="IPR029064">
    <property type="entry name" value="Ribosomal_eL30-like_sf"/>
</dbReference>
<dbReference type="GO" id="GO:0032259">
    <property type="term" value="P:methylation"/>
    <property type="evidence" value="ECO:0007669"/>
    <property type="project" value="UniProtKB-KW"/>
</dbReference>
<evidence type="ECO:0000256" key="1">
    <source>
        <dbReference type="ARBA" id="ARBA00022603"/>
    </source>
</evidence>
<name>A0A2M9HEQ2_9BIFI</name>
<dbReference type="Gene3D" id="3.40.1280.10">
    <property type="match status" value="1"/>
</dbReference>
<dbReference type="AlphaFoldDB" id="A0A2M9HEQ2"/>
<accession>A0A2M9HEQ2</accession>
<evidence type="ECO:0000313" key="4">
    <source>
        <dbReference type="EMBL" id="PJM75281.1"/>
    </source>
</evidence>
<dbReference type="SUPFAM" id="SSF55315">
    <property type="entry name" value="L30e-like"/>
    <property type="match status" value="1"/>
</dbReference>
<proteinExistence type="predicted"/>
<dbReference type="GO" id="GO:0003723">
    <property type="term" value="F:RNA binding"/>
    <property type="evidence" value="ECO:0007669"/>
    <property type="project" value="InterPro"/>
</dbReference>
<protein>
    <submittedName>
        <fullName evidence="4">rRNA methyltransferase</fullName>
    </submittedName>
</protein>
<dbReference type="InterPro" id="IPR029028">
    <property type="entry name" value="Alpha/beta_knot_MTases"/>
</dbReference>
<dbReference type="PANTHER" id="PTHR43191:SF2">
    <property type="entry name" value="RRNA METHYLTRANSFERASE 3, MITOCHONDRIAL"/>
    <property type="match status" value="1"/>
</dbReference>
<dbReference type="GO" id="GO:0008173">
    <property type="term" value="F:RNA methyltransferase activity"/>
    <property type="evidence" value="ECO:0007669"/>
    <property type="project" value="InterPro"/>
</dbReference>
<dbReference type="RefSeq" id="WP_100513105.1">
    <property type="nucleotide sequence ID" value="NZ_PEBK01000005.1"/>
</dbReference>
<keyword evidence="5" id="KW-1185">Reference proteome</keyword>
<keyword evidence="1 4" id="KW-0489">Methyltransferase</keyword>
<sequence>MLDTYGILYDETLDNPDATRIKRVAELMKSRGRRKAGKFLIEAPQAVREALACRADLMEDLYVEVDGEGSPVSERAGEIEREILAGTPERVPAGARRVFIHHVSSRVMASITTDAQGIFAIADMGDLVGPLADFSLYESIGRAEGARGTDSAEGSAAHVPMVAAFWQVRDPGNAGTVIRTADAAGADAVVLVDDCVTPYSPKVIRSTAGSLFHIPVLRASVDDFFEWCASSGLTTMAADVYGTETTKPRSLSELIAAPRGGDDSRSGRAVLFGNEARGLETSILERCNDIVSIPIYGRAESLNLATSASVLLYSLAMRDRA</sequence>
<evidence type="ECO:0000259" key="3">
    <source>
        <dbReference type="Pfam" id="PF00588"/>
    </source>
</evidence>
<dbReference type="InterPro" id="IPR029026">
    <property type="entry name" value="tRNA_m1G_MTases_N"/>
</dbReference>
<dbReference type="InterPro" id="IPR051259">
    <property type="entry name" value="rRNA_Methyltransferase"/>
</dbReference>
<comment type="caution">
    <text evidence="4">The sequence shown here is derived from an EMBL/GenBank/DDBJ whole genome shotgun (WGS) entry which is preliminary data.</text>
</comment>
<feature type="domain" description="tRNA/rRNA methyltransferase SpoU type" evidence="3">
    <location>
        <begin position="162"/>
        <end position="313"/>
    </location>
</feature>
<dbReference type="Pfam" id="PF00588">
    <property type="entry name" value="SpoU_methylase"/>
    <property type="match status" value="1"/>
</dbReference>
<dbReference type="EMBL" id="PEBK01000005">
    <property type="protein sequence ID" value="PJM75281.1"/>
    <property type="molecule type" value="Genomic_DNA"/>
</dbReference>
<dbReference type="Proteomes" id="UP000231451">
    <property type="component" value="Unassembled WGS sequence"/>
</dbReference>
<dbReference type="OrthoDB" id="9794400at2"/>